<dbReference type="SUPFAM" id="SSF55136">
    <property type="entry name" value="Probable bacterial effector-binding domain"/>
    <property type="match status" value="1"/>
</dbReference>
<dbReference type="GO" id="GO:0009658">
    <property type="term" value="P:chloroplast organization"/>
    <property type="evidence" value="ECO:0007669"/>
    <property type="project" value="UniProtKB-ARBA"/>
</dbReference>
<evidence type="ECO:0000256" key="9">
    <source>
        <dbReference type="ARBA" id="ARBA00058434"/>
    </source>
</evidence>
<evidence type="ECO:0000256" key="3">
    <source>
        <dbReference type="ARBA" id="ARBA00010688"/>
    </source>
</evidence>
<keyword evidence="6" id="KW-0808">Transferase</keyword>
<comment type="similarity">
    <text evidence="2">Belongs to the HEBP family.</text>
</comment>
<dbReference type="PANTHER" id="PTHR43085:SF10">
    <property type="entry name" value="FRUCTOKINASE-LIKE 1, CHLOROPLASTIC"/>
    <property type="match status" value="1"/>
</dbReference>
<dbReference type="OrthoDB" id="415590at2759"/>
<evidence type="ECO:0000256" key="4">
    <source>
        <dbReference type="ARBA" id="ARBA00022528"/>
    </source>
</evidence>
<evidence type="ECO:0000313" key="13">
    <source>
        <dbReference type="Proteomes" id="UP000634136"/>
    </source>
</evidence>
<protein>
    <submittedName>
        <fullName evidence="12">Fructokinase-like 1, chloroplastic</fullName>
    </submittedName>
</protein>
<comment type="function">
    <text evidence="9">Required for proper chloroplast development, most likely through regulating plastid-encoded polymerase (PEP) dependent chloroplast transcription. Acts as a component of the transcriptionally active plastid chromosome that is required for plastid gene expression.</text>
</comment>
<dbReference type="CDD" id="cd01167">
    <property type="entry name" value="bac_FRK"/>
    <property type="match status" value="1"/>
</dbReference>
<accession>A0A834WJK2</accession>
<dbReference type="FunFam" id="3.40.1190.20:FF:000021">
    <property type="entry name" value="Fructokinase-like 2, chloroplastic"/>
    <property type="match status" value="1"/>
</dbReference>
<dbReference type="GO" id="GO:0016301">
    <property type="term" value="F:kinase activity"/>
    <property type="evidence" value="ECO:0007669"/>
    <property type="project" value="UniProtKB-KW"/>
</dbReference>
<comment type="subcellular location">
    <subcellularLocation>
        <location evidence="1">Plastid</location>
        <location evidence="1">Chloroplast</location>
    </subcellularLocation>
</comment>
<proteinExistence type="inferred from homology"/>
<evidence type="ECO:0000256" key="10">
    <source>
        <dbReference type="SAM" id="MobiDB-lite"/>
    </source>
</evidence>
<dbReference type="PANTHER" id="PTHR43085">
    <property type="entry name" value="HEXOKINASE FAMILY MEMBER"/>
    <property type="match status" value="1"/>
</dbReference>
<keyword evidence="7 12" id="KW-0418">Kinase</keyword>
<evidence type="ECO:0000313" key="12">
    <source>
        <dbReference type="EMBL" id="KAF7825590.1"/>
    </source>
</evidence>
<evidence type="ECO:0000256" key="5">
    <source>
        <dbReference type="ARBA" id="ARBA00022640"/>
    </source>
</evidence>
<feature type="domain" description="Carbohydrate kinase PfkB" evidence="11">
    <location>
        <begin position="322"/>
        <end position="639"/>
    </location>
</feature>
<dbReference type="Gene3D" id="3.20.80.10">
    <property type="entry name" value="Regulatory factor, effector binding domain"/>
    <property type="match status" value="1"/>
</dbReference>
<organism evidence="12 13">
    <name type="scientific">Senna tora</name>
    <dbReference type="NCBI Taxonomy" id="362788"/>
    <lineage>
        <taxon>Eukaryota</taxon>
        <taxon>Viridiplantae</taxon>
        <taxon>Streptophyta</taxon>
        <taxon>Embryophyta</taxon>
        <taxon>Tracheophyta</taxon>
        <taxon>Spermatophyta</taxon>
        <taxon>Magnoliopsida</taxon>
        <taxon>eudicotyledons</taxon>
        <taxon>Gunneridae</taxon>
        <taxon>Pentapetalae</taxon>
        <taxon>rosids</taxon>
        <taxon>fabids</taxon>
        <taxon>Fabales</taxon>
        <taxon>Fabaceae</taxon>
        <taxon>Caesalpinioideae</taxon>
        <taxon>Cassia clade</taxon>
        <taxon>Senna</taxon>
    </lineage>
</organism>
<keyword evidence="4" id="KW-0150">Chloroplast</keyword>
<evidence type="ECO:0000256" key="2">
    <source>
        <dbReference type="ARBA" id="ARBA00009817"/>
    </source>
</evidence>
<comment type="caution">
    <text evidence="12">The sequence shown here is derived from an EMBL/GenBank/DDBJ whole genome shotgun (WGS) entry which is preliminary data.</text>
</comment>
<sequence length="668" mass="75647">MGMVFGKISVETPKYEVIKSTSDYEIRKYPPSVIAQVTYDPSQFKGDKDGGFFILANYIGAFGKPQNAKPEQIAMTAPVITKSEAVAMTAPVVTREKDKRVTMEFILPSKYGKAEEAPKPLDERVKIREEGEVKYGVVRFGGVASENVVQEKIEKLKKSLERDGYKVIGDYVLARYNPPWTLPMFRTNDVMIPVDLRNASSKVLEFQTHFKLKPFHRPVKASVNGDNGAIESPSPPRRGRKKKSSSSPSKQSKRSRKTQSENGAMEAKPATETVNEAEITLEDAENYDDGIDLPYEFPPLVCCFGAVQKEFVPTVRVHEYPMDPDIYSEWKMLQWKPPEFGRAPGGPSSNVAIAHVRLGGRSAFIGKVGDDDFGDELVLMMNKERVQTRAVKFDSSVKTGCTYMKVKFEDGKMKMETVKESAEDSLRTSELNLSVLKEARVFHFNSEVLTSPSMRPTLFHAIALSKKFGGLIFFDLNLPLPLWKSPDETKELIKKAWNEADVIEVSKTELEFLLDEEYYERKRNYRPQYYAENYEQTKNRVDYYHYTPEEVSPLWHNGLKFLFVTDGTLRIHYYTPHFDGVVVGTEDVLITPYTCDRTGSGDAVVAGIIRKLTTCPEMFENQDVLERQLRFAIAAGIIAQWTIGAVRGFPTESATQNLKEQVYVPSMW</sequence>
<evidence type="ECO:0000256" key="8">
    <source>
        <dbReference type="ARBA" id="ARBA00022946"/>
    </source>
</evidence>
<dbReference type="InterPro" id="IPR011256">
    <property type="entry name" value="Reg_factor_effector_dom_sf"/>
</dbReference>
<dbReference type="SUPFAM" id="SSF53613">
    <property type="entry name" value="Ribokinase-like"/>
    <property type="match status" value="1"/>
</dbReference>
<dbReference type="Pfam" id="PF04832">
    <property type="entry name" value="SOUL"/>
    <property type="match status" value="1"/>
</dbReference>
<dbReference type="Proteomes" id="UP000634136">
    <property type="component" value="Unassembled WGS sequence"/>
</dbReference>
<feature type="region of interest" description="Disordered" evidence="10">
    <location>
        <begin position="217"/>
        <end position="276"/>
    </location>
</feature>
<name>A0A834WJK2_9FABA</name>
<evidence type="ECO:0000256" key="7">
    <source>
        <dbReference type="ARBA" id="ARBA00022777"/>
    </source>
</evidence>
<reference evidence="12" key="1">
    <citation type="submission" date="2020-09" db="EMBL/GenBank/DDBJ databases">
        <title>Genome-Enabled Discovery of Anthraquinone Biosynthesis in Senna tora.</title>
        <authorList>
            <person name="Kang S.-H."/>
            <person name="Pandey R.P."/>
            <person name="Lee C.-M."/>
            <person name="Sim J.-S."/>
            <person name="Jeong J.-T."/>
            <person name="Choi B.-S."/>
            <person name="Jung M."/>
            <person name="Ginzburg D."/>
            <person name="Zhao K."/>
            <person name="Won S.Y."/>
            <person name="Oh T.-J."/>
            <person name="Yu Y."/>
            <person name="Kim N.-H."/>
            <person name="Lee O.R."/>
            <person name="Lee T.-H."/>
            <person name="Bashyal P."/>
            <person name="Kim T.-S."/>
            <person name="Lee W.-H."/>
            <person name="Kawkins C."/>
            <person name="Kim C.-K."/>
            <person name="Kim J.S."/>
            <person name="Ahn B.O."/>
            <person name="Rhee S.Y."/>
            <person name="Sohng J.K."/>
        </authorList>
    </citation>
    <scope>NUCLEOTIDE SEQUENCE</scope>
    <source>
        <tissue evidence="12">Leaf</tissue>
    </source>
</reference>
<keyword evidence="8" id="KW-0809">Transit peptide</keyword>
<dbReference type="InterPro" id="IPR029056">
    <property type="entry name" value="Ribokinase-like"/>
</dbReference>
<evidence type="ECO:0000259" key="11">
    <source>
        <dbReference type="Pfam" id="PF00294"/>
    </source>
</evidence>
<evidence type="ECO:0000256" key="6">
    <source>
        <dbReference type="ARBA" id="ARBA00022679"/>
    </source>
</evidence>
<dbReference type="InterPro" id="IPR011611">
    <property type="entry name" value="PfkB_dom"/>
</dbReference>
<gene>
    <name evidence="12" type="ORF">G2W53_016754</name>
</gene>
<dbReference type="GO" id="GO:0042644">
    <property type="term" value="C:chloroplast nucleoid"/>
    <property type="evidence" value="ECO:0007669"/>
    <property type="project" value="TreeGrafter"/>
</dbReference>
<dbReference type="EMBL" id="JAAIUW010000006">
    <property type="protein sequence ID" value="KAF7825590.1"/>
    <property type="molecule type" value="Genomic_DNA"/>
</dbReference>
<dbReference type="Pfam" id="PF00294">
    <property type="entry name" value="PfkB"/>
    <property type="match status" value="1"/>
</dbReference>
<dbReference type="InterPro" id="IPR050306">
    <property type="entry name" value="PfkB_Carbo_kinase"/>
</dbReference>
<evidence type="ECO:0000256" key="1">
    <source>
        <dbReference type="ARBA" id="ARBA00004229"/>
    </source>
</evidence>
<dbReference type="InterPro" id="IPR006917">
    <property type="entry name" value="SOUL_heme-bd"/>
</dbReference>
<keyword evidence="5" id="KW-0934">Plastid</keyword>
<comment type="similarity">
    <text evidence="3">Belongs to the carbohydrate kinase PfkB family.</text>
</comment>
<dbReference type="AlphaFoldDB" id="A0A834WJK2"/>
<dbReference type="FunFam" id="3.20.80.10:FF:000013">
    <property type="entry name" value="Soul heme-binding family protein"/>
    <property type="match status" value="1"/>
</dbReference>
<dbReference type="GO" id="GO:0042793">
    <property type="term" value="P:plastid transcription"/>
    <property type="evidence" value="ECO:0007669"/>
    <property type="project" value="UniProtKB-ARBA"/>
</dbReference>
<keyword evidence="13" id="KW-1185">Reference proteome</keyword>
<dbReference type="Gene3D" id="3.40.1190.20">
    <property type="match status" value="1"/>
</dbReference>